<dbReference type="EC" id="2.4.2.14" evidence="7"/>
<dbReference type="Gene3D" id="3.60.20.10">
    <property type="entry name" value="Glutamine Phosphoribosylpyrophosphate, subunit 1, domain 1"/>
    <property type="match status" value="1"/>
</dbReference>
<dbReference type="SUPFAM" id="SSF53271">
    <property type="entry name" value="PRTase-like"/>
    <property type="match status" value="1"/>
</dbReference>
<keyword evidence="3 7" id="KW-0328">Glycosyltransferase</keyword>
<feature type="domain" description="Glutamine amidotransferase type-2" evidence="11">
    <location>
        <begin position="2"/>
        <end position="234"/>
    </location>
</feature>
<keyword evidence="4 7" id="KW-0808">Transferase</keyword>
<name>A0A9X7UYA8_9GAMM</name>
<dbReference type="Pfam" id="PF13522">
    <property type="entry name" value="GATase_6"/>
    <property type="match status" value="1"/>
</dbReference>
<dbReference type="InterPro" id="IPR029055">
    <property type="entry name" value="Ntn_hydrolases_N"/>
</dbReference>
<feature type="binding site" evidence="7 10">
    <location>
        <position position="303"/>
    </location>
    <ligand>
        <name>Mg(2+)</name>
        <dbReference type="ChEBI" id="CHEBI:18420"/>
    </ligand>
</feature>
<feature type="binding site" evidence="7 10">
    <location>
        <position position="365"/>
    </location>
    <ligand>
        <name>Mg(2+)</name>
        <dbReference type="ChEBI" id="CHEBI:18420"/>
    </ligand>
</feature>
<comment type="function">
    <text evidence="7">Catalyzes the formation of phosphoribosylamine from phosphoribosylpyrophosphate (PRPP) and glutamine.</text>
</comment>
<dbReference type="GO" id="GO:0004044">
    <property type="term" value="F:amidophosphoribosyltransferase activity"/>
    <property type="evidence" value="ECO:0007669"/>
    <property type="project" value="UniProtKB-UniRule"/>
</dbReference>
<dbReference type="CDD" id="cd06223">
    <property type="entry name" value="PRTases_typeI"/>
    <property type="match status" value="1"/>
</dbReference>
<evidence type="ECO:0000256" key="2">
    <source>
        <dbReference type="ARBA" id="ARBA00010138"/>
    </source>
</evidence>
<evidence type="ECO:0000256" key="10">
    <source>
        <dbReference type="PIRSR" id="PIRSR000485-2"/>
    </source>
</evidence>
<dbReference type="SUPFAM" id="SSF56235">
    <property type="entry name" value="N-terminal nucleophile aminohydrolases (Ntn hydrolases)"/>
    <property type="match status" value="1"/>
</dbReference>
<dbReference type="Pfam" id="PF00156">
    <property type="entry name" value="Pribosyltran"/>
    <property type="match status" value="1"/>
</dbReference>
<evidence type="ECO:0000259" key="11">
    <source>
        <dbReference type="PROSITE" id="PS51278"/>
    </source>
</evidence>
<proteinExistence type="inferred from homology"/>
<evidence type="ECO:0000256" key="1">
    <source>
        <dbReference type="ARBA" id="ARBA00005209"/>
    </source>
</evidence>
<evidence type="ECO:0000313" key="12">
    <source>
        <dbReference type="EMBL" id="QQD24261.1"/>
    </source>
</evidence>
<evidence type="ECO:0000256" key="9">
    <source>
        <dbReference type="PIRSR" id="PIRSR000485-1"/>
    </source>
</evidence>
<evidence type="ECO:0000256" key="3">
    <source>
        <dbReference type="ARBA" id="ARBA00022676"/>
    </source>
</evidence>
<gene>
    <name evidence="7 12" type="primary">purF</name>
    <name evidence="12" type="ORF">GJQ55_07115</name>
</gene>
<dbReference type="PIRSF" id="PIRSF000485">
    <property type="entry name" value="Amd_phspho_trans"/>
    <property type="match status" value="1"/>
</dbReference>
<dbReference type="GO" id="GO:0000287">
    <property type="term" value="F:magnesium ion binding"/>
    <property type="evidence" value="ECO:0007669"/>
    <property type="project" value="UniProtKB-UniRule"/>
</dbReference>
<protein>
    <recommendedName>
        <fullName evidence="7">Amidophosphoribosyltransferase</fullName>
        <shortName evidence="7">ATase</shortName>
        <ecNumber evidence="7">2.4.2.14</ecNumber>
    </recommendedName>
    <alternativeName>
        <fullName evidence="7">Glutamine phosphoribosylpyrophosphate amidotransferase</fullName>
        <shortName evidence="7">GPATase</shortName>
    </alternativeName>
</protein>
<evidence type="ECO:0000313" key="13">
    <source>
        <dbReference type="Proteomes" id="UP000596074"/>
    </source>
</evidence>
<dbReference type="InterPro" id="IPR005854">
    <property type="entry name" value="PurF"/>
</dbReference>
<comment type="caution">
    <text evidence="7">Lacks conserved residue(s) required for the propagation of feature annotation.</text>
</comment>
<evidence type="ECO:0000256" key="6">
    <source>
        <dbReference type="ARBA" id="ARBA00022962"/>
    </source>
</evidence>
<comment type="catalytic activity">
    <reaction evidence="7 8">
        <text>5-phospho-beta-D-ribosylamine + L-glutamate + diphosphate = 5-phospho-alpha-D-ribose 1-diphosphate + L-glutamine + H2O</text>
        <dbReference type="Rhea" id="RHEA:14905"/>
        <dbReference type="ChEBI" id="CHEBI:15377"/>
        <dbReference type="ChEBI" id="CHEBI:29985"/>
        <dbReference type="ChEBI" id="CHEBI:33019"/>
        <dbReference type="ChEBI" id="CHEBI:58017"/>
        <dbReference type="ChEBI" id="CHEBI:58359"/>
        <dbReference type="ChEBI" id="CHEBI:58681"/>
        <dbReference type="EC" id="2.4.2.14"/>
    </reaction>
</comment>
<evidence type="ECO:0000256" key="5">
    <source>
        <dbReference type="ARBA" id="ARBA00022755"/>
    </source>
</evidence>
<dbReference type="NCBIfam" id="TIGR01134">
    <property type="entry name" value="purF"/>
    <property type="match status" value="1"/>
</dbReference>
<evidence type="ECO:0000256" key="8">
    <source>
        <dbReference type="PIRNR" id="PIRNR000485"/>
    </source>
</evidence>
<dbReference type="RefSeq" id="WP_228344301.1">
    <property type="nucleotide sequence ID" value="NZ_CP046056.1"/>
</dbReference>
<accession>A0A9X7UYA8</accession>
<feature type="active site" description="Nucleophile" evidence="7 9">
    <location>
        <position position="2"/>
    </location>
</feature>
<sequence length="506" mass="56324">MCGIVGIVAKTHVNQAIYDALTVLQHRGQDAAGIVTSDQNKLYLRKDNGLVSDVFRTRHMQRLIGKMGIGHVRYPTAGSSSSAEAQPFYVNSPYGITLAHNGNLTNTEQLADDIYREDLRHINTTSDSEVLLNVFAHELQEQKQLQPTPEVIFKAVQRVHARVRGGYAVVALISGYGIVAFRDPNGIRPAIFGRRDTAQGPEYMVASESVALDALGFKLERDIAPGEAIVITEQGELFTRQCAENTRLAPCIFEHVYFARPDSIIDGIAVYKARLRMGEKLADKIMRERPDHDIDVVIPIPDTSRSSALELANRLGVKYREGFMKNRYIGRTFIMPGQQQRKKSVKQKLNALDLEFRGKNVLLVDDSIVRGTTCEQIIEMAREAGAKKVYFASAAPAVRYPNVYGIDMPAKEEFIAHGRSTEEIAAEIGADWLVYQDLDDLIQACLEGSKTEAREFDCSVFTGEYVTGDINDAYFARLSQLRNDASKGKRNAVENVAIDLHNDHES</sequence>
<keyword evidence="7 10" id="KW-0460">Magnesium</keyword>
<dbReference type="InterPro" id="IPR017932">
    <property type="entry name" value="GATase_2_dom"/>
</dbReference>
<keyword evidence="7 10" id="KW-0479">Metal-binding</keyword>
<evidence type="ECO:0000256" key="4">
    <source>
        <dbReference type="ARBA" id="ARBA00022679"/>
    </source>
</evidence>
<comment type="similarity">
    <text evidence="2 7 8">In the C-terminal section; belongs to the purine/pyrimidine phosphoribosyltransferase family.</text>
</comment>
<dbReference type="PANTHER" id="PTHR11907">
    <property type="entry name" value="AMIDOPHOSPHORIBOSYLTRANSFERASE"/>
    <property type="match status" value="1"/>
</dbReference>
<keyword evidence="6 7" id="KW-0315">Glutamine amidotransferase</keyword>
<feature type="binding site" evidence="7 10">
    <location>
        <position position="366"/>
    </location>
    <ligand>
        <name>Mg(2+)</name>
        <dbReference type="ChEBI" id="CHEBI:18420"/>
    </ligand>
</feature>
<dbReference type="AlphaFoldDB" id="A0A9X7UYA8"/>
<reference evidence="12 13" key="1">
    <citation type="submission" date="2019-11" db="EMBL/GenBank/DDBJ databases">
        <title>Venatorbacter sp. nov. a predator of Campylobacter and other Gram-negative bacteria.</title>
        <authorList>
            <person name="Saeedi A."/>
            <person name="Cummings N.J."/>
            <person name="Connerton I.F."/>
            <person name="Connerton P.L."/>
        </authorList>
    </citation>
    <scope>NUCLEOTIDE SEQUENCE [LARGE SCALE GENOMIC DNA]</scope>
    <source>
        <strain evidence="12">XL5</strain>
    </source>
</reference>
<organism evidence="12 13">
    <name type="scientific">Venatoribacter cucullus</name>
    <dbReference type="NCBI Taxonomy" id="2661630"/>
    <lineage>
        <taxon>Bacteria</taxon>
        <taxon>Pseudomonadati</taxon>
        <taxon>Pseudomonadota</taxon>
        <taxon>Gammaproteobacteria</taxon>
        <taxon>Oceanospirillales</taxon>
        <taxon>Oceanospirillaceae</taxon>
        <taxon>Venatoribacter</taxon>
    </lineage>
</organism>
<dbReference type="GO" id="GO:0009113">
    <property type="term" value="P:purine nucleobase biosynthetic process"/>
    <property type="evidence" value="ECO:0007669"/>
    <property type="project" value="UniProtKB-UniRule"/>
</dbReference>
<comment type="cofactor">
    <cofactor evidence="7 10">
        <name>Mg(2+)</name>
        <dbReference type="ChEBI" id="CHEBI:18420"/>
    </cofactor>
    <text evidence="7 10">Binds 1 Mg(2+) ion per subunit.</text>
</comment>
<dbReference type="CDD" id="cd00715">
    <property type="entry name" value="GPATase_N"/>
    <property type="match status" value="1"/>
</dbReference>
<dbReference type="InterPro" id="IPR035584">
    <property type="entry name" value="PurF_N"/>
</dbReference>
<dbReference type="EMBL" id="CP046056">
    <property type="protein sequence ID" value="QQD24261.1"/>
    <property type="molecule type" value="Genomic_DNA"/>
</dbReference>
<keyword evidence="5 7" id="KW-0658">Purine biosynthesis</keyword>
<dbReference type="PROSITE" id="PS51278">
    <property type="entry name" value="GATASE_TYPE_2"/>
    <property type="match status" value="1"/>
</dbReference>
<dbReference type="InterPro" id="IPR029057">
    <property type="entry name" value="PRTase-like"/>
</dbReference>
<evidence type="ECO:0000256" key="7">
    <source>
        <dbReference type="HAMAP-Rule" id="MF_01931"/>
    </source>
</evidence>
<dbReference type="Gene3D" id="3.40.50.2020">
    <property type="match status" value="1"/>
</dbReference>
<dbReference type="GO" id="GO:0006189">
    <property type="term" value="P:'de novo' IMP biosynthetic process"/>
    <property type="evidence" value="ECO:0007669"/>
    <property type="project" value="UniProtKB-UniRule"/>
</dbReference>
<dbReference type="HAMAP" id="MF_01931">
    <property type="entry name" value="PurF"/>
    <property type="match status" value="1"/>
</dbReference>
<comment type="pathway">
    <text evidence="1 7 8">Purine metabolism; IMP biosynthesis via de novo pathway; N(1)-(5-phospho-D-ribosyl)glycinamide from 5-phospho-alpha-D-ribose 1-diphosphate: step 1/2.</text>
</comment>
<dbReference type="InterPro" id="IPR000836">
    <property type="entry name" value="PRTase_dom"/>
</dbReference>
<dbReference type="KEGG" id="vcw:GJQ55_07115"/>
<dbReference type="Proteomes" id="UP000596074">
    <property type="component" value="Chromosome"/>
</dbReference>
<keyword evidence="13" id="KW-1185">Reference proteome</keyword>